<comment type="caution">
    <text evidence="2">The sequence shown here is derived from an EMBL/GenBank/DDBJ whole genome shotgun (WGS) entry which is preliminary data.</text>
</comment>
<dbReference type="GO" id="GO:0005737">
    <property type="term" value="C:cytoplasm"/>
    <property type="evidence" value="ECO:0007669"/>
    <property type="project" value="InterPro"/>
</dbReference>
<dbReference type="AlphaFoldDB" id="A0AAD8P976"/>
<accession>A0AAD8P976</accession>
<protein>
    <submittedName>
        <fullName evidence="2">Pcdc2 programmed cell death protein 2 like protein</fullName>
    </submittedName>
</protein>
<dbReference type="InterPro" id="IPR007320">
    <property type="entry name" value="PDCD2_C"/>
</dbReference>
<evidence type="ECO:0000313" key="3">
    <source>
        <dbReference type="Proteomes" id="UP001230268"/>
    </source>
</evidence>
<feature type="domain" description="Programmed cell death protein 2 C-terminal" evidence="1">
    <location>
        <begin position="244"/>
        <end position="350"/>
    </location>
</feature>
<evidence type="ECO:0000259" key="1">
    <source>
        <dbReference type="Pfam" id="PF04194"/>
    </source>
</evidence>
<dbReference type="Pfam" id="PF04194">
    <property type="entry name" value="PDCD2_C"/>
    <property type="match status" value="1"/>
</dbReference>
<name>A0AAD8P976_BABGI</name>
<dbReference type="Proteomes" id="UP001230268">
    <property type="component" value="Unassembled WGS sequence"/>
</dbReference>
<dbReference type="PANTHER" id="PTHR12298">
    <property type="entry name" value="PCDC2 PROGRAMMED CELL DEATH PROTEIN 2 -RELATED"/>
    <property type="match status" value="1"/>
</dbReference>
<evidence type="ECO:0000313" key="2">
    <source>
        <dbReference type="EMBL" id="KAK1443220.1"/>
    </source>
</evidence>
<gene>
    <name evidence="2" type="ORF">BgAZ_200960</name>
</gene>
<reference evidence="2" key="1">
    <citation type="submission" date="2023-08" db="EMBL/GenBank/DDBJ databases">
        <title>Draft sequence of the Babesia gibsoni genome.</title>
        <authorList>
            <person name="Yamagishi J.Y."/>
            <person name="Xuan X.X."/>
        </authorList>
    </citation>
    <scope>NUCLEOTIDE SEQUENCE</scope>
    <source>
        <strain evidence="2">Azabu</strain>
    </source>
</reference>
<dbReference type="PANTHER" id="PTHR12298:SF4">
    <property type="entry name" value="PROGRAMMED CELL DEATH PROTEIN 2"/>
    <property type="match status" value="1"/>
</dbReference>
<proteinExistence type="predicted"/>
<organism evidence="2 3">
    <name type="scientific">Babesia gibsoni</name>
    <dbReference type="NCBI Taxonomy" id="33632"/>
    <lineage>
        <taxon>Eukaryota</taxon>
        <taxon>Sar</taxon>
        <taxon>Alveolata</taxon>
        <taxon>Apicomplexa</taxon>
        <taxon>Aconoidasida</taxon>
        <taxon>Piroplasmida</taxon>
        <taxon>Babesiidae</taxon>
        <taxon>Babesia</taxon>
    </lineage>
</organism>
<dbReference type="EMBL" id="JAVEPI010000002">
    <property type="protein sequence ID" value="KAK1443220.1"/>
    <property type="molecule type" value="Genomic_DNA"/>
</dbReference>
<sequence length="364" mass="41168">MDDASAGCVELFAKIAKGDPWKFQRQFFPSKLGGFPAWLEPQCLPLESSLSCQRCSSVMTFVLQLYAPDDEQPSGDSFHRTLYLFACQPCKTQWRAFRSQLPRKNKHYPFHPEKEGTLFPQPDPYMANQCCMACGMPSANPHDGSIPLPISGKIQDVPEGIEWRALHPRCQIAVKHQTLEATLPESLLDICEGEIKHPDNYLQHEKELYRRYQEAKAKGDGEDELDESEEQAIENIQKERLVVDHSFDSFCQRTTAQDVIYYCRDGQPMWISDKTIALTCADTKNGVTSDRVVPPCELCASPRSFEFQVLPQMIFHLGNVALDFATVAVYTCSSSCQLHGTYKEEFVYVELDRSLAPRGGSMTT</sequence>
<keyword evidence="3" id="KW-1185">Reference proteome</keyword>